<feature type="transmembrane region" description="Helical" evidence="1">
    <location>
        <begin position="184"/>
        <end position="206"/>
    </location>
</feature>
<name>A0A7W9B262_9SPHN</name>
<dbReference type="EMBL" id="JACIJH010000001">
    <property type="protein sequence ID" value="MBB5704860.1"/>
    <property type="molecule type" value="Genomic_DNA"/>
</dbReference>
<keyword evidence="1" id="KW-1133">Transmembrane helix</keyword>
<dbReference type="InterPro" id="IPR010266">
    <property type="entry name" value="NnrS"/>
</dbReference>
<proteinExistence type="predicted"/>
<feature type="transmembrane region" description="Helical" evidence="1">
    <location>
        <begin position="309"/>
        <end position="327"/>
    </location>
</feature>
<feature type="transmembrane region" description="Helical" evidence="1">
    <location>
        <begin position="250"/>
        <end position="267"/>
    </location>
</feature>
<accession>A0A7W9B262</accession>
<evidence type="ECO:0000313" key="3">
    <source>
        <dbReference type="Proteomes" id="UP000537161"/>
    </source>
</evidence>
<feature type="transmembrane region" description="Helical" evidence="1">
    <location>
        <begin position="124"/>
        <end position="142"/>
    </location>
</feature>
<feature type="transmembrane region" description="Helical" evidence="1">
    <location>
        <begin position="99"/>
        <end position="118"/>
    </location>
</feature>
<gene>
    <name evidence="2" type="ORF">FHR21_000185</name>
</gene>
<reference evidence="2 3" key="1">
    <citation type="submission" date="2020-08" db="EMBL/GenBank/DDBJ databases">
        <title>Genomic Encyclopedia of Type Strains, Phase IV (KMG-IV): sequencing the most valuable type-strain genomes for metagenomic binning, comparative biology and taxonomic classification.</title>
        <authorList>
            <person name="Goeker M."/>
        </authorList>
    </citation>
    <scope>NUCLEOTIDE SEQUENCE [LARGE SCALE GENOMIC DNA]</scope>
    <source>
        <strain evidence="2 3">DSM 27163</strain>
    </source>
</reference>
<comment type="caution">
    <text evidence="2">The sequence shown here is derived from an EMBL/GenBank/DDBJ whole genome shotgun (WGS) entry which is preliminary data.</text>
</comment>
<dbReference type="Proteomes" id="UP000537161">
    <property type="component" value="Unassembled WGS sequence"/>
</dbReference>
<feature type="transmembrane region" description="Helical" evidence="1">
    <location>
        <begin position="227"/>
        <end position="244"/>
    </location>
</feature>
<feature type="transmembrane region" description="Helical" evidence="1">
    <location>
        <begin position="154"/>
        <end position="178"/>
    </location>
</feature>
<dbReference type="AlphaFoldDB" id="A0A7W9B262"/>
<keyword evidence="3" id="KW-1185">Reference proteome</keyword>
<evidence type="ECO:0000313" key="2">
    <source>
        <dbReference type="EMBL" id="MBB5704860.1"/>
    </source>
</evidence>
<dbReference type="Pfam" id="PF05940">
    <property type="entry name" value="NnrS"/>
    <property type="match status" value="1"/>
</dbReference>
<feature type="transmembrane region" description="Helical" evidence="1">
    <location>
        <begin position="30"/>
        <end position="50"/>
    </location>
</feature>
<keyword evidence="1" id="KW-0472">Membrane</keyword>
<feature type="transmembrane region" description="Helical" evidence="1">
    <location>
        <begin position="372"/>
        <end position="393"/>
    </location>
</feature>
<dbReference type="RefSeq" id="WP_184094386.1">
    <property type="nucleotide sequence ID" value="NZ_JACIJH010000001.1"/>
</dbReference>
<feature type="transmembrane region" description="Helical" evidence="1">
    <location>
        <begin position="279"/>
        <end position="303"/>
    </location>
</feature>
<evidence type="ECO:0000256" key="1">
    <source>
        <dbReference type="SAM" id="Phobius"/>
    </source>
</evidence>
<feature type="transmembrane region" description="Helical" evidence="1">
    <location>
        <begin position="347"/>
        <end position="366"/>
    </location>
</feature>
<keyword evidence="1" id="KW-0812">Transmembrane</keyword>
<feature type="transmembrane region" description="Helical" evidence="1">
    <location>
        <begin position="70"/>
        <end position="87"/>
    </location>
</feature>
<sequence length="406" mass="42529">MTMGASMMGSAGAPGADARSPLWLRGGYRVLFGCGALWAASVVTLWVGALDGRWTLPTAMDPLAWHQHEMLFGYLGAIIGGFVSAAMPNWTGRPTVTGWRVAAVVGLWLAARLAVLFSATVPPLVGATLDTLYLLILLAYAAREIFASGNRNKPILIILFLFAAACALDHAAMMGALADPALGVHMGFALILLLISLIGGRITPAFTRNWLMRRGSSEGLPTLPNRFDMAVIGMTALALAAWIAGPARPVAAGLLIVAGGLQLVRLARWAGLKALGDPLVFVLHLSYAWLPAGLILLGCATLHPLLPVSSAVHALGAGAMGAMTLAVMTRATRGHTGRPLEADRATVLIYIFVHSGALLRVIAPLLPFDYMAVIAVAGGLWAAAFLLFLLVYVPMAVRPAPGVRAA</sequence>
<organism evidence="2 3">
    <name type="scientific">Sphingopyxis panaciterrulae</name>
    <dbReference type="NCBI Taxonomy" id="462372"/>
    <lineage>
        <taxon>Bacteria</taxon>
        <taxon>Pseudomonadati</taxon>
        <taxon>Pseudomonadota</taxon>
        <taxon>Alphaproteobacteria</taxon>
        <taxon>Sphingomonadales</taxon>
        <taxon>Sphingomonadaceae</taxon>
        <taxon>Sphingopyxis</taxon>
    </lineage>
</organism>
<protein>
    <submittedName>
        <fullName evidence="2">Uncharacterized protein involved in response to NO</fullName>
    </submittedName>
</protein>